<dbReference type="Proteomes" id="UP000663627">
    <property type="component" value="Segment"/>
</dbReference>
<evidence type="ECO:0008006" key="4">
    <source>
        <dbReference type="Google" id="ProtNLM"/>
    </source>
</evidence>
<protein>
    <recommendedName>
        <fullName evidence="4">Major tail protein</fullName>
    </recommendedName>
</protein>
<organism evidence="2 3">
    <name type="scientific">Mycobacterium phage Maco2</name>
    <dbReference type="NCBI Taxonomy" id="2805749"/>
    <lineage>
        <taxon>Viruses</taxon>
        <taxon>Duplodnaviria</taxon>
        <taxon>Heunggongvirae</taxon>
        <taxon>Uroviricota</taxon>
        <taxon>Caudoviricetes</taxon>
        <taxon>Mapvirus</taxon>
        <taxon>Mapvirus Ff47</taxon>
    </lineage>
</organism>
<evidence type="ECO:0000313" key="3">
    <source>
        <dbReference type="Proteomes" id="UP000663627"/>
    </source>
</evidence>
<reference evidence="2" key="1">
    <citation type="submission" date="2021-01" db="EMBL/GenBank/DDBJ databases">
        <authorList>
            <person name="Rakov C."/>
            <person name="Yerushalmy O."/>
            <person name="Alkalay-Oren S."/>
            <person name="Coppenhagen-Glazer S."/>
            <person name="Hazan R."/>
        </authorList>
    </citation>
    <scope>NUCLEOTIDE SEQUENCE</scope>
</reference>
<feature type="region of interest" description="Disordered" evidence="1">
    <location>
        <begin position="184"/>
        <end position="213"/>
    </location>
</feature>
<sequence>MTAPVLTSAGRVTEVFAGSPVGINVYGGIYYIPLGETIPTDAVTPLPATSVHLGFVSEDGVTITTDRSGDPTIAWGGDKIAYLQSSFGISWQFKLMQFFNPDVARLAYGHANVATVAATAQHGNQMVIKQNSQLLDLGIFVIDAFYGKKKVREVAPYARPTELGDTQLVHTELSGVEATLELFPDDSGNSAYRYTDDGEKTAGGGGEGEGEGE</sequence>
<proteinExistence type="predicted"/>
<name>A0A899ING6_9CAUD</name>
<evidence type="ECO:0000313" key="2">
    <source>
        <dbReference type="EMBL" id="QSL99624.1"/>
    </source>
</evidence>
<evidence type="ECO:0000256" key="1">
    <source>
        <dbReference type="SAM" id="MobiDB-lite"/>
    </source>
</evidence>
<dbReference type="EMBL" id="MW460248">
    <property type="protein sequence ID" value="QSL99624.1"/>
    <property type="molecule type" value="Genomic_DNA"/>
</dbReference>
<accession>A0A899ING6</accession>